<evidence type="ECO:0000256" key="1">
    <source>
        <dbReference type="SAM" id="Phobius"/>
    </source>
</evidence>
<keyword evidence="1" id="KW-1133">Transmembrane helix</keyword>
<protein>
    <submittedName>
        <fullName evidence="2">Uncharacterized protein</fullName>
    </submittedName>
</protein>
<reference evidence="2" key="2">
    <citation type="journal article" date="2015" name="Data Brief">
        <title>Shoot transcriptome of the giant reed, Arundo donax.</title>
        <authorList>
            <person name="Barrero R.A."/>
            <person name="Guerrero F.D."/>
            <person name="Moolhuijzen P."/>
            <person name="Goolsby J.A."/>
            <person name="Tidwell J."/>
            <person name="Bellgard S.E."/>
            <person name="Bellgard M.I."/>
        </authorList>
    </citation>
    <scope>NUCLEOTIDE SEQUENCE</scope>
    <source>
        <tissue evidence="2">Shoot tissue taken approximately 20 cm above the soil surface</tissue>
    </source>
</reference>
<accession>A0A0A9F908</accession>
<feature type="transmembrane region" description="Helical" evidence="1">
    <location>
        <begin position="25"/>
        <end position="48"/>
    </location>
</feature>
<dbReference type="EMBL" id="GBRH01190207">
    <property type="protein sequence ID" value="JAE07689.1"/>
    <property type="molecule type" value="Transcribed_RNA"/>
</dbReference>
<keyword evidence="1" id="KW-0812">Transmembrane</keyword>
<dbReference type="AlphaFoldDB" id="A0A0A9F908"/>
<feature type="transmembrane region" description="Helical" evidence="1">
    <location>
        <begin position="54"/>
        <end position="74"/>
    </location>
</feature>
<proteinExistence type="predicted"/>
<keyword evidence="1" id="KW-0472">Membrane</keyword>
<evidence type="ECO:0000313" key="2">
    <source>
        <dbReference type="EMBL" id="JAE07689.1"/>
    </source>
</evidence>
<organism evidence="2">
    <name type="scientific">Arundo donax</name>
    <name type="common">Giant reed</name>
    <name type="synonym">Donax arundinaceus</name>
    <dbReference type="NCBI Taxonomy" id="35708"/>
    <lineage>
        <taxon>Eukaryota</taxon>
        <taxon>Viridiplantae</taxon>
        <taxon>Streptophyta</taxon>
        <taxon>Embryophyta</taxon>
        <taxon>Tracheophyta</taxon>
        <taxon>Spermatophyta</taxon>
        <taxon>Magnoliopsida</taxon>
        <taxon>Liliopsida</taxon>
        <taxon>Poales</taxon>
        <taxon>Poaceae</taxon>
        <taxon>PACMAD clade</taxon>
        <taxon>Arundinoideae</taxon>
        <taxon>Arundineae</taxon>
        <taxon>Arundo</taxon>
    </lineage>
</organism>
<reference evidence="2" key="1">
    <citation type="submission" date="2014-09" db="EMBL/GenBank/DDBJ databases">
        <authorList>
            <person name="Magalhaes I.L.F."/>
            <person name="Oliveira U."/>
            <person name="Santos F.R."/>
            <person name="Vidigal T.H.D.A."/>
            <person name="Brescovit A.D."/>
            <person name="Santos A.J."/>
        </authorList>
    </citation>
    <scope>NUCLEOTIDE SEQUENCE</scope>
    <source>
        <tissue evidence="2">Shoot tissue taken approximately 20 cm above the soil surface</tissue>
    </source>
</reference>
<name>A0A0A9F908_ARUDO</name>
<sequence>MSLGKFSKIMLVTRREPWTCKNDNFMVLYFCCYGAEDNICIFIILIEFLKVNSYSVFIILGSTIAPTFWIKLVLRVHLQIKLTIVLTTIMEYSFSTIQFP</sequence>